<feature type="compositionally biased region" description="Basic and acidic residues" evidence="1">
    <location>
        <begin position="21"/>
        <end position="36"/>
    </location>
</feature>
<accession>A0ABV4GLT9</accession>
<evidence type="ECO:0008006" key="4">
    <source>
        <dbReference type="Google" id="ProtNLM"/>
    </source>
</evidence>
<feature type="region of interest" description="Disordered" evidence="1">
    <location>
        <begin position="1"/>
        <end position="100"/>
    </location>
</feature>
<dbReference type="EMBL" id="JBGBZN010000002">
    <property type="protein sequence ID" value="MEY9472924.1"/>
    <property type="molecule type" value="Genomic_DNA"/>
</dbReference>
<sequence length="329" mass="36241">MLNLGASARGQLDILPSSVELEQRELWTPKPYRQESDPMYGRIVGSSSQSTSATQADEARHSDDEGFAERLAGMAPDAGPSSSQAATRPYSVTSQPPIKEIDSDEFGEEVKAFYGDDIKYIAERPLEYSDFISTKAERAANIARTYGHTDEDTDQARYYAYRLGDKTVGLLRTEGGLRVGGRRFSAQFPGRNAVTSQVDLRVTHPLVENAGDILLEHQLRQDGEQALIMSKPAFPGIESRLAQMGFVPVSDKNHWVLDPHQHPDKWTHNDEGKWQRVGKPEGYLAAESSGAQANIERASSEASDETESSGDDTSWYFERLNLGPGSAAE</sequence>
<feature type="region of interest" description="Disordered" evidence="1">
    <location>
        <begin position="286"/>
        <end position="329"/>
    </location>
</feature>
<name>A0ABV4GLT9_9BRAD</name>
<keyword evidence="3" id="KW-1185">Reference proteome</keyword>
<gene>
    <name evidence="2" type="ORF">ABH992_005323</name>
</gene>
<evidence type="ECO:0000313" key="2">
    <source>
        <dbReference type="EMBL" id="MEY9472924.1"/>
    </source>
</evidence>
<proteinExistence type="predicted"/>
<feature type="compositionally biased region" description="Polar residues" evidence="1">
    <location>
        <begin position="80"/>
        <end position="96"/>
    </location>
</feature>
<feature type="compositionally biased region" description="Basic and acidic residues" evidence="1">
    <location>
        <begin position="57"/>
        <end position="68"/>
    </location>
</feature>
<dbReference type="RefSeq" id="WP_240538226.1">
    <property type="nucleotide sequence ID" value="NZ_JBGBYD010000002.1"/>
</dbReference>
<feature type="compositionally biased region" description="Low complexity" evidence="1">
    <location>
        <begin position="46"/>
        <end position="56"/>
    </location>
</feature>
<reference evidence="2 3" key="1">
    <citation type="submission" date="2024-07" db="EMBL/GenBank/DDBJ databases">
        <title>Genomic Encyclopedia of Type Strains, Phase V (KMG-V): Genome sequencing to study the core and pangenomes of soil and plant-associated prokaryotes.</title>
        <authorList>
            <person name="Whitman W."/>
        </authorList>
    </citation>
    <scope>NUCLEOTIDE SEQUENCE [LARGE SCALE GENOMIC DNA]</scope>
    <source>
        <strain evidence="2 3">USDA 222</strain>
    </source>
</reference>
<evidence type="ECO:0000256" key="1">
    <source>
        <dbReference type="SAM" id="MobiDB-lite"/>
    </source>
</evidence>
<evidence type="ECO:0000313" key="3">
    <source>
        <dbReference type="Proteomes" id="UP001565474"/>
    </source>
</evidence>
<protein>
    <recommendedName>
        <fullName evidence="4">Type III effector protein NopP</fullName>
    </recommendedName>
</protein>
<organism evidence="2 3">
    <name type="scientific">Bradyrhizobium yuanmingense</name>
    <dbReference type="NCBI Taxonomy" id="108015"/>
    <lineage>
        <taxon>Bacteria</taxon>
        <taxon>Pseudomonadati</taxon>
        <taxon>Pseudomonadota</taxon>
        <taxon>Alphaproteobacteria</taxon>
        <taxon>Hyphomicrobiales</taxon>
        <taxon>Nitrobacteraceae</taxon>
        <taxon>Bradyrhizobium</taxon>
    </lineage>
</organism>
<comment type="caution">
    <text evidence="2">The sequence shown here is derived from an EMBL/GenBank/DDBJ whole genome shotgun (WGS) entry which is preliminary data.</text>
</comment>
<dbReference type="Proteomes" id="UP001565474">
    <property type="component" value="Unassembled WGS sequence"/>
</dbReference>